<keyword evidence="6" id="KW-0805">Transcription regulation</keyword>
<dbReference type="PANTHER" id="PTHR31576">
    <property type="entry name" value="TATA BOX-BINDING PROTEIN-ASSOCIATED FACTOR RNA POLYMERASE I SUBUNIT B"/>
    <property type="match status" value="1"/>
</dbReference>
<comment type="similarity">
    <text evidence="2">Belongs to the RRN7/TAF1B family.</text>
</comment>
<feature type="region of interest" description="Disordered" evidence="10">
    <location>
        <begin position="79"/>
        <end position="106"/>
    </location>
</feature>
<dbReference type="Proteomes" id="UP001604277">
    <property type="component" value="Unassembled WGS sequence"/>
</dbReference>
<dbReference type="PANTHER" id="PTHR31576:SF2">
    <property type="entry name" value="TATA BOX-BINDING PROTEIN-ASSOCIATED FACTOR RNA POLYMERASE I SUBUNIT B"/>
    <property type="match status" value="1"/>
</dbReference>
<evidence type="ECO:0000256" key="3">
    <source>
        <dbReference type="ARBA" id="ARBA00022723"/>
    </source>
</evidence>
<protein>
    <submittedName>
        <fullName evidence="11">TATA box-binding protein-associated factor RNA polymerase I subunit B</fullName>
    </submittedName>
</protein>
<dbReference type="AlphaFoldDB" id="A0ABD1P2H6"/>
<keyword evidence="4" id="KW-0863">Zinc-finger</keyword>
<dbReference type="GO" id="GO:0008270">
    <property type="term" value="F:zinc ion binding"/>
    <property type="evidence" value="ECO:0007669"/>
    <property type="project" value="UniProtKB-KW"/>
</dbReference>
<name>A0ABD1P2H6_9LAMI</name>
<keyword evidence="7" id="KW-0238">DNA-binding</keyword>
<evidence type="ECO:0000256" key="10">
    <source>
        <dbReference type="SAM" id="MobiDB-lite"/>
    </source>
</evidence>
<keyword evidence="9" id="KW-0539">Nucleus</keyword>
<reference evidence="12" key="1">
    <citation type="submission" date="2024-07" db="EMBL/GenBank/DDBJ databases">
        <title>Two chromosome-level genome assemblies of Korean endemic species Abeliophyllum distichum and Forsythia ovata (Oleaceae).</title>
        <authorList>
            <person name="Jang H."/>
        </authorList>
    </citation>
    <scope>NUCLEOTIDE SEQUENCE [LARGE SCALE GENOMIC DNA]</scope>
</reference>
<evidence type="ECO:0000256" key="4">
    <source>
        <dbReference type="ARBA" id="ARBA00022771"/>
    </source>
</evidence>
<dbReference type="GO" id="GO:0003677">
    <property type="term" value="F:DNA binding"/>
    <property type="evidence" value="ECO:0007669"/>
    <property type="project" value="UniProtKB-KW"/>
</dbReference>
<evidence type="ECO:0000313" key="11">
    <source>
        <dbReference type="EMBL" id="KAL2456956.1"/>
    </source>
</evidence>
<dbReference type="InterPro" id="IPR033599">
    <property type="entry name" value="TAF1B/Rrn7"/>
</dbReference>
<sequence>MAGSSDSNWQKTQTAGGDILKWAIERKLPYFATSVEIKKQLGSHSKARPISVSRMFRPIHVVSPQKLESMAADIAHKIQLELPPKEQKEMKYETQSKTRNRKKLEA</sequence>
<feature type="compositionally biased region" description="Basic and acidic residues" evidence="10">
    <location>
        <begin position="79"/>
        <end position="96"/>
    </location>
</feature>
<comment type="caution">
    <text evidence="11">The sequence shown here is derived from an EMBL/GenBank/DDBJ whole genome shotgun (WGS) entry which is preliminary data.</text>
</comment>
<keyword evidence="12" id="KW-1185">Reference proteome</keyword>
<organism evidence="11 12">
    <name type="scientific">Forsythia ovata</name>
    <dbReference type="NCBI Taxonomy" id="205694"/>
    <lineage>
        <taxon>Eukaryota</taxon>
        <taxon>Viridiplantae</taxon>
        <taxon>Streptophyta</taxon>
        <taxon>Embryophyta</taxon>
        <taxon>Tracheophyta</taxon>
        <taxon>Spermatophyta</taxon>
        <taxon>Magnoliopsida</taxon>
        <taxon>eudicotyledons</taxon>
        <taxon>Gunneridae</taxon>
        <taxon>Pentapetalae</taxon>
        <taxon>asterids</taxon>
        <taxon>lamiids</taxon>
        <taxon>Lamiales</taxon>
        <taxon>Oleaceae</taxon>
        <taxon>Forsythieae</taxon>
        <taxon>Forsythia</taxon>
    </lineage>
</organism>
<evidence type="ECO:0000256" key="8">
    <source>
        <dbReference type="ARBA" id="ARBA00023163"/>
    </source>
</evidence>
<evidence type="ECO:0000256" key="6">
    <source>
        <dbReference type="ARBA" id="ARBA00023015"/>
    </source>
</evidence>
<evidence type="ECO:0000256" key="5">
    <source>
        <dbReference type="ARBA" id="ARBA00022833"/>
    </source>
</evidence>
<evidence type="ECO:0000256" key="1">
    <source>
        <dbReference type="ARBA" id="ARBA00004604"/>
    </source>
</evidence>
<evidence type="ECO:0000256" key="9">
    <source>
        <dbReference type="ARBA" id="ARBA00023242"/>
    </source>
</evidence>
<keyword evidence="8" id="KW-0804">Transcription</keyword>
<comment type="subcellular location">
    <subcellularLocation>
        <location evidence="1">Nucleus</location>
        <location evidence="1">Nucleolus</location>
    </subcellularLocation>
</comment>
<evidence type="ECO:0000256" key="2">
    <source>
        <dbReference type="ARBA" id="ARBA00006899"/>
    </source>
</evidence>
<keyword evidence="3" id="KW-0479">Metal-binding</keyword>
<accession>A0ABD1P2H6</accession>
<proteinExistence type="inferred from homology"/>
<dbReference type="EMBL" id="JBFOLJ010000047">
    <property type="protein sequence ID" value="KAL2456956.1"/>
    <property type="molecule type" value="Genomic_DNA"/>
</dbReference>
<dbReference type="GO" id="GO:0005730">
    <property type="term" value="C:nucleolus"/>
    <property type="evidence" value="ECO:0007669"/>
    <property type="project" value="UniProtKB-SubCell"/>
</dbReference>
<evidence type="ECO:0000256" key="7">
    <source>
        <dbReference type="ARBA" id="ARBA00023125"/>
    </source>
</evidence>
<gene>
    <name evidence="11" type="ORF">Fot_56600</name>
</gene>
<keyword evidence="5" id="KW-0862">Zinc</keyword>
<evidence type="ECO:0000313" key="12">
    <source>
        <dbReference type="Proteomes" id="UP001604277"/>
    </source>
</evidence>